<evidence type="ECO:0000256" key="1">
    <source>
        <dbReference type="SAM" id="MobiDB-lite"/>
    </source>
</evidence>
<dbReference type="Proteomes" id="UP000887574">
    <property type="component" value="Unplaced"/>
</dbReference>
<protein>
    <submittedName>
        <fullName evidence="3">Uncharacterized protein</fullName>
    </submittedName>
</protein>
<evidence type="ECO:0000313" key="2">
    <source>
        <dbReference type="Proteomes" id="UP000887574"/>
    </source>
</evidence>
<evidence type="ECO:0000313" key="3">
    <source>
        <dbReference type="WBParaSite" id="jg26458"/>
    </source>
</evidence>
<accession>A0A915E4Q4</accession>
<dbReference type="AlphaFoldDB" id="A0A915E4Q4"/>
<feature type="region of interest" description="Disordered" evidence="1">
    <location>
        <begin position="50"/>
        <end position="74"/>
    </location>
</feature>
<dbReference type="WBParaSite" id="jg26458">
    <property type="protein sequence ID" value="jg26458"/>
    <property type="gene ID" value="jg26458"/>
</dbReference>
<reference evidence="3" key="1">
    <citation type="submission" date="2022-11" db="UniProtKB">
        <authorList>
            <consortium name="WormBaseParasite"/>
        </authorList>
    </citation>
    <scope>IDENTIFICATION</scope>
</reference>
<sequence length="129" mass="14456">MATTTNAPPVPTKMTSIRRFVRIVELAAQNGPPSIEGVDLLRVLLCPSKSRQTHNSNPLTEKGKSKKKPVSNDPIIPKKEAFIKAKYAQLAFAIRPSKEDLLTVDELNKQRIEYEEYAPHETHDIHVAT</sequence>
<keyword evidence="2" id="KW-1185">Reference proteome</keyword>
<name>A0A915E4Q4_9BILA</name>
<proteinExistence type="predicted"/>
<organism evidence="2 3">
    <name type="scientific">Ditylenchus dipsaci</name>
    <dbReference type="NCBI Taxonomy" id="166011"/>
    <lineage>
        <taxon>Eukaryota</taxon>
        <taxon>Metazoa</taxon>
        <taxon>Ecdysozoa</taxon>
        <taxon>Nematoda</taxon>
        <taxon>Chromadorea</taxon>
        <taxon>Rhabditida</taxon>
        <taxon>Tylenchina</taxon>
        <taxon>Tylenchomorpha</taxon>
        <taxon>Sphaerularioidea</taxon>
        <taxon>Anguinidae</taxon>
        <taxon>Anguininae</taxon>
        <taxon>Ditylenchus</taxon>
    </lineage>
</organism>
<feature type="compositionally biased region" description="Polar residues" evidence="1">
    <location>
        <begin position="50"/>
        <end position="59"/>
    </location>
</feature>